<evidence type="ECO:0000256" key="1">
    <source>
        <dbReference type="SAM" id="Phobius"/>
    </source>
</evidence>
<evidence type="ECO:0000313" key="4">
    <source>
        <dbReference type="Proteomes" id="UP000314985"/>
    </source>
</evidence>
<feature type="transmembrane region" description="Helical" evidence="1">
    <location>
        <begin position="39"/>
        <end position="62"/>
    </location>
</feature>
<dbReference type="Proteomes" id="UP000314985">
    <property type="component" value="Chromosome 4"/>
</dbReference>
<feature type="signal peptide" evidence="2">
    <location>
        <begin position="1"/>
        <end position="25"/>
    </location>
</feature>
<keyword evidence="1" id="KW-0472">Membrane</keyword>
<reference evidence="3" key="2">
    <citation type="submission" date="2025-08" db="UniProtKB">
        <authorList>
            <consortium name="Ensembl"/>
        </authorList>
    </citation>
    <scope>IDENTIFICATION</scope>
</reference>
<name>A0A4X1SVZ6_PIG</name>
<dbReference type="AlphaFoldDB" id="A0A4X1SVZ6"/>
<evidence type="ECO:0000256" key="2">
    <source>
        <dbReference type="SAM" id="SignalP"/>
    </source>
</evidence>
<keyword evidence="1" id="KW-1133">Transmembrane helix</keyword>
<dbReference type="Ensembl" id="ENSSSCT00070008594.1">
    <property type="protein sequence ID" value="ENSSSCP00070007075.1"/>
    <property type="gene ID" value="ENSSSCG00070004555.1"/>
</dbReference>
<keyword evidence="1" id="KW-0812">Transmembrane</keyword>
<organism evidence="3 4">
    <name type="scientific">Sus scrofa</name>
    <name type="common">Pig</name>
    <dbReference type="NCBI Taxonomy" id="9823"/>
    <lineage>
        <taxon>Eukaryota</taxon>
        <taxon>Metazoa</taxon>
        <taxon>Chordata</taxon>
        <taxon>Craniata</taxon>
        <taxon>Vertebrata</taxon>
        <taxon>Euteleostomi</taxon>
        <taxon>Mammalia</taxon>
        <taxon>Eutheria</taxon>
        <taxon>Laurasiatheria</taxon>
        <taxon>Artiodactyla</taxon>
        <taxon>Suina</taxon>
        <taxon>Suidae</taxon>
        <taxon>Sus</taxon>
    </lineage>
</organism>
<evidence type="ECO:0000313" key="3">
    <source>
        <dbReference type="Ensembl" id="ENSSSCP00070007075.1"/>
    </source>
</evidence>
<feature type="chain" id="PRO_5021361981" evidence="2">
    <location>
        <begin position="26"/>
        <end position="79"/>
    </location>
</feature>
<keyword evidence="2" id="KW-0732">Signal</keyword>
<sequence>MVPSWIRQSALLSLLIHMLISYGNTLTDTSRIMFVCHQIPCLIFLLFCTSIFSSIVNAYLFLYPLKQRSLSELDEHAYM</sequence>
<proteinExistence type="predicted"/>
<protein>
    <submittedName>
        <fullName evidence="3">Uncharacterized protein</fullName>
    </submittedName>
</protein>
<accession>A0A4X1SVZ6</accession>
<reference evidence="3 4" key="1">
    <citation type="submission" date="2017-08" db="EMBL/GenBank/DDBJ databases">
        <title>USMARCv1.0.</title>
        <authorList>
            <person name="Hannum G.I."/>
            <person name="Koren S."/>
            <person name="Schroeder S.G."/>
            <person name="Chin S.C."/>
            <person name="Nonneman D.J."/>
            <person name="Becker S.A."/>
            <person name="Rosen B.D."/>
            <person name="Bickhart D.M."/>
            <person name="Putnam N.H."/>
            <person name="Green R.E."/>
            <person name="Tuggle C.K."/>
            <person name="Liu H."/>
            <person name="Rohrer G.A."/>
            <person name="Warr A."/>
            <person name="Hall R."/>
            <person name="Kim K."/>
            <person name="Hume D.A."/>
            <person name="Talbot R."/>
            <person name="Chow W."/>
            <person name="Howe K."/>
            <person name="Schwartz A.S."/>
            <person name="Watson M."/>
            <person name="Archibald A.L."/>
            <person name="Phillippy A.M."/>
            <person name="Smith T.P.L."/>
        </authorList>
    </citation>
    <scope>NUCLEOTIDE SEQUENCE [LARGE SCALE GENOMIC DNA]</scope>
</reference>